<dbReference type="GO" id="GO:0009295">
    <property type="term" value="C:nucleoid"/>
    <property type="evidence" value="ECO:0007669"/>
    <property type="project" value="UniProtKB-SubCell"/>
</dbReference>
<dbReference type="KEGG" id="mfel:JPM2_2220"/>
<evidence type="ECO:0000256" key="2">
    <source>
        <dbReference type="ARBA" id="ARBA00022490"/>
    </source>
</evidence>
<dbReference type="Pfam" id="PF02381">
    <property type="entry name" value="MraZ"/>
    <property type="match status" value="2"/>
</dbReference>
<dbReference type="HAMAP" id="MF_01008">
    <property type="entry name" value="MraZ"/>
    <property type="match status" value="1"/>
</dbReference>
<gene>
    <name evidence="7 9" type="primary">mraZ</name>
    <name evidence="9" type="ORF">JPM2_2220</name>
</gene>
<comment type="similarity">
    <text evidence="7">Belongs to the MraZ family.</text>
</comment>
<evidence type="ECO:0000313" key="10">
    <source>
        <dbReference type="Proteomes" id="UP000464317"/>
    </source>
</evidence>
<evidence type="ECO:0000256" key="4">
    <source>
        <dbReference type="ARBA" id="ARBA00023015"/>
    </source>
</evidence>
<evidence type="ECO:0000256" key="7">
    <source>
        <dbReference type="HAMAP-Rule" id="MF_01008"/>
    </source>
</evidence>
<feature type="domain" description="SpoVT-AbrB" evidence="8">
    <location>
        <begin position="75"/>
        <end position="118"/>
    </location>
</feature>
<sequence length="139" mass="15967">MYGKFIRVIDDKNRVTLPTVFKEALGQSIVITLGFDGNAEIRSFKDFEKYKENIENQSRFKAETRLLSRFIFGNSYEVKIDSVGRFNIPKIIIDKLTIQKEISFIGVGNLVEIWSKERLDELDSNISLTDIVTIAQKVS</sequence>
<evidence type="ECO:0000256" key="6">
    <source>
        <dbReference type="ARBA" id="ARBA00023163"/>
    </source>
</evidence>
<dbReference type="PANTHER" id="PTHR34701:SF1">
    <property type="entry name" value="TRANSCRIPTIONAL REGULATOR MRAZ"/>
    <property type="match status" value="1"/>
</dbReference>
<dbReference type="Gene3D" id="3.40.1550.20">
    <property type="entry name" value="Transcriptional regulator MraZ domain"/>
    <property type="match status" value="1"/>
</dbReference>
<evidence type="ECO:0000256" key="3">
    <source>
        <dbReference type="ARBA" id="ARBA00022737"/>
    </source>
</evidence>
<dbReference type="RefSeq" id="WP_036430633.1">
    <property type="nucleotide sequence ID" value="NZ_AP022325.1"/>
</dbReference>
<reference evidence="9 10" key="1">
    <citation type="submission" date="2020-01" db="EMBL/GenBank/DDBJ databases">
        <title>Complete genome sequence of Mycoplasma felis strain Myco-2.</title>
        <authorList>
            <person name="Kinoshita Y."/>
            <person name="Niwa H."/>
            <person name="Uchida-Fujii E."/>
            <person name="Nukada T."/>
        </authorList>
    </citation>
    <scope>NUCLEOTIDE SEQUENCE [LARGE SCALE GENOMIC DNA]</scope>
    <source>
        <strain evidence="9 10">Myco-2</strain>
    </source>
</reference>
<keyword evidence="2 7" id="KW-0963">Cytoplasm</keyword>
<protein>
    <recommendedName>
        <fullName evidence="1 7">Transcriptional regulator MraZ</fullName>
    </recommendedName>
</protein>
<dbReference type="GO" id="GO:2000143">
    <property type="term" value="P:negative regulation of DNA-templated transcription initiation"/>
    <property type="evidence" value="ECO:0007669"/>
    <property type="project" value="TreeGrafter"/>
</dbReference>
<evidence type="ECO:0000256" key="1">
    <source>
        <dbReference type="ARBA" id="ARBA00013860"/>
    </source>
</evidence>
<dbReference type="AlphaFoldDB" id="A0A809SE26"/>
<accession>A0A809SE26</accession>
<dbReference type="InterPro" id="IPR020603">
    <property type="entry name" value="MraZ_dom"/>
</dbReference>
<dbReference type="InterPro" id="IPR007159">
    <property type="entry name" value="SpoVT-AbrB_dom"/>
</dbReference>
<dbReference type="InterPro" id="IPR038619">
    <property type="entry name" value="MraZ_sf"/>
</dbReference>
<feature type="domain" description="SpoVT-AbrB" evidence="8">
    <location>
        <begin position="4"/>
        <end position="46"/>
    </location>
</feature>
<name>A0A809SE26_9BACT</name>
<evidence type="ECO:0000313" key="9">
    <source>
        <dbReference type="EMBL" id="BBU47529.1"/>
    </source>
</evidence>
<dbReference type="InterPro" id="IPR035642">
    <property type="entry name" value="MraZ_N"/>
</dbReference>
<dbReference type="PROSITE" id="PS51740">
    <property type="entry name" value="SPOVT_ABRB"/>
    <property type="match status" value="2"/>
</dbReference>
<dbReference type="GO" id="GO:0005737">
    <property type="term" value="C:cytoplasm"/>
    <property type="evidence" value="ECO:0007669"/>
    <property type="project" value="UniProtKB-UniRule"/>
</dbReference>
<dbReference type="InterPro" id="IPR003444">
    <property type="entry name" value="MraZ"/>
</dbReference>
<keyword evidence="6 7" id="KW-0804">Transcription</keyword>
<comment type="subunit">
    <text evidence="7">Forms oligomers.</text>
</comment>
<comment type="subcellular location">
    <subcellularLocation>
        <location evidence="7">Cytoplasm</location>
        <location evidence="7">Nucleoid</location>
    </subcellularLocation>
</comment>
<dbReference type="CDD" id="cd16320">
    <property type="entry name" value="MraZ_N"/>
    <property type="match status" value="1"/>
</dbReference>
<keyword evidence="3" id="KW-0677">Repeat</keyword>
<dbReference type="InterPro" id="IPR035644">
    <property type="entry name" value="MraZ_C"/>
</dbReference>
<proteinExistence type="inferred from homology"/>
<dbReference type="CDD" id="cd16321">
    <property type="entry name" value="MraZ_C"/>
    <property type="match status" value="1"/>
</dbReference>
<dbReference type="PANTHER" id="PTHR34701">
    <property type="entry name" value="TRANSCRIPTIONAL REGULATOR MRAZ"/>
    <property type="match status" value="1"/>
</dbReference>
<dbReference type="SUPFAM" id="SSF89447">
    <property type="entry name" value="AbrB/MazE/MraZ-like"/>
    <property type="match status" value="1"/>
</dbReference>
<evidence type="ECO:0000259" key="8">
    <source>
        <dbReference type="PROSITE" id="PS51740"/>
    </source>
</evidence>
<evidence type="ECO:0000256" key="5">
    <source>
        <dbReference type="ARBA" id="ARBA00023125"/>
    </source>
</evidence>
<dbReference type="InterPro" id="IPR037914">
    <property type="entry name" value="SpoVT-AbrB_sf"/>
</dbReference>
<dbReference type="GO" id="GO:0003700">
    <property type="term" value="F:DNA-binding transcription factor activity"/>
    <property type="evidence" value="ECO:0007669"/>
    <property type="project" value="UniProtKB-UniRule"/>
</dbReference>
<dbReference type="GO" id="GO:0000976">
    <property type="term" value="F:transcription cis-regulatory region binding"/>
    <property type="evidence" value="ECO:0007669"/>
    <property type="project" value="TreeGrafter"/>
</dbReference>
<keyword evidence="10" id="KW-1185">Reference proteome</keyword>
<dbReference type="Proteomes" id="UP000464317">
    <property type="component" value="Chromosome"/>
</dbReference>
<keyword evidence="5 7" id="KW-0238">DNA-binding</keyword>
<keyword evidence="4 7" id="KW-0805">Transcription regulation</keyword>
<organism evidence="9 10">
    <name type="scientific">Mycoplasmopsis felis</name>
    <dbReference type="NCBI Taxonomy" id="33923"/>
    <lineage>
        <taxon>Bacteria</taxon>
        <taxon>Bacillati</taxon>
        <taxon>Mycoplasmatota</taxon>
        <taxon>Mycoplasmoidales</taxon>
        <taxon>Metamycoplasmataceae</taxon>
        <taxon>Mycoplasmopsis</taxon>
    </lineage>
</organism>
<dbReference type="EMBL" id="AP022325">
    <property type="protein sequence ID" value="BBU47529.1"/>
    <property type="molecule type" value="Genomic_DNA"/>
</dbReference>